<evidence type="ECO:0000259" key="6">
    <source>
        <dbReference type="PROSITE" id="PS50006"/>
    </source>
</evidence>
<dbReference type="InterPro" id="IPR008984">
    <property type="entry name" value="SMAD_FHA_dom_sf"/>
</dbReference>
<dbReference type="CDD" id="cd00060">
    <property type="entry name" value="FHA"/>
    <property type="match status" value="1"/>
</dbReference>
<keyword evidence="4" id="KW-0904">Protein phosphatase</keyword>
<dbReference type="PROSITE" id="PS01032">
    <property type="entry name" value="PPM_1"/>
    <property type="match status" value="1"/>
</dbReference>
<protein>
    <recommendedName>
        <fullName evidence="10">Protein-serine/threonine phosphatase</fullName>
    </recommendedName>
</protein>
<organism evidence="8 9">
    <name type="scientific">Symbiodinium natans</name>
    <dbReference type="NCBI Taxonomy" id="878477"/>
    <lineage>
        <taxon>Eukaryota</taxon>
        <taxon>Sar</taxon>
        <taxon>Alveolata</taxon>
        <taxon>Dinophyceae</taxon>
        <taxon>Suessiales</taxon>
        <taxon>Symbiodiniaceae</taxon>
        <taxon>Symbiodinium</taxon>
    </lineage>
</organism>
<gene>
    <name evidence="8" type="ORF">SNAT2548_LOCUS25355</name>
</gene>
<dbReference type="PANTHER" id="PTHR47992">
    <property type="entry name" value="PROTEIN PHOSPHATASE"/>
    <property type="match status" value="1"/>
</dbReference>
<dbReference type="InterPro" id="IPR000253">
    <property type="entry name" value="FHA_dom"/>
</dbReference>
<evidence type="ECO:0000256" key="3">
    <source>
        <dbReference type="ARBA" id="ARBA00022801"/>
    </source>
</evidence>
<dbReference type="InterPro" id="IPR001932">
    <property type="entry name" value="PPM-type_phosphatase-like_dom"/>
</dbReference>
<dbReference type="SUPFAM" id="SSF49879">
    <property type="entry name" value="SMAD/FHA domain"/>
    <property type="match status" value="1"/>
</dbReference>
<feature type="region of interest" description="Disordered" evidence="5">
    <location>
        <begin position="1"/>
        <end position="22"/>
    </location>
</feature>
<evidence type="ECO:0000256" key="4">
    <source>
        <dbReference type="ARBA" id="ARBA00022912"/>
    </source>
</evidence>
<dbReference type="Pfam" id="PF00481">
    <property type="entry name" value="PP2C"/>
    <property type="match status" value="1"/>
</dbReference>
<comment type="caution">
    <text evidence="8">The sequence shown here is derived from an EMBL/GenBank/DDBJ whole genome shotgun (WGS) entry which is preliminary data.</text>
</comment>
<reference evidence="8" key="1">
    <citation type="submission" date="2021-02" db="EMBL/GenBank/DDBJ databases">
        <authorList>
            <person name="Dougan E. K."/>
            <person name="Rhodes N."/>
            <person name="Thang M."/>
            <person name="Chan C."/>
        </authorList>
    </citation>
    <scope>NUCLEOTIDE SEQUENCE</scope>
</reference>
<evidence type="ECO:0000256" key="5">
    <source>
        <dbReference type="SAM" id="MobiDB-lite"/>
    </source>
</evidence>
<name>A0A812RWA5_9DINO</name>
<dbReference type="CDD" id="cd00143">
    <property type="entry name" value="PP2Cc"/>
    <property type="match status" value="1"/>
</dbReference>
<dbReference type="Gene3D" id="2.60.200.20">
    <property type="match status" value="1"/>
</dbReference>
<dbReference type="GO" id="GO:0016020">
    <property type="term" value="C:membrane"/>
    <property type="evidence" value="ECO:0007669"/>
    <property type="project" value="UniProtKB-SubCell"/>
</dbReference>
<feature type="domain" description="PPM-type phosphatase" evidence="7">
    <location>
        <begin position="375"/>
        <end position="651"/>
    </location>
</feature>
<evidence type="ECO:0000313" key="9">
    <source>
        <dbReference type="Proteomes" id="UP000604046"/>
    </source>
</evidence>
<evidence type="ECO:0000313" key="8">
    <source>
        <dbReference type="EMBL" id="CAE7458062.1"/>
    </source>
</evidence>
<dbReference type="PROSITE" id="PS50006">
    <property type="entry name" value="FHA_DOMAIN"/>
    <property type="match status" value="1"/>
</dbReference>
<proteinExistence type="predicted"/>
<sequence>MAATGEADDRPPAAEDVEASAEADLARVASPAGMERVRMEQISSGPVDFVARCVQGLFAGRFIYINRTPQGELFGSDRSSNSVTMYIENAGLAPSHAEIKFNVGTCQYFLRDAGSDDGTWIRIRWNRSVELAAGQEMRIGNSLIEVREGPAITAEEEVAQWLAAYQLQKFAPLLREKGFKSLAEVQERLLEELPSMLSTDLSNEDYQVMESAAKEIDRMWPSNAFPAHKLEFYIRPAEGTTPTSGIVPPEDAPPPDSDECSQGVVASVGWAGGTISLIPAGVTVKEPDNLPDLPLTTSATSKDVPVGQALISGWLYPEQLKIGYSFGRYYVHLSEQSSESEQRGWVRLRPDQQHWLMPQDFFSIGTLVFQVLRFNAASYSEQGFRATMEDEDILVQDLATSNWRQCSYFGIYDGHGGRDCVNFVRRRLHINIIAALHSRGGLDKSLQVHQDLHDSLLQGFLKTDQQFLGLSQGMENGGSGSTAVVACIVGGWVWCANVGDSRALLCRNGRALQLSLDHKPSRADESKRIEEAGGFVSFHRVLGRLAVSRAFGDEEYKVGVTKSDSVTQPLVIAEPEIRVEQLCPEDEFLFMACDGLFAVFSCQEAVDFLHARLAAMPPNEQDPQKAVQDIVHEAIHERRSRDNVTALLVTFRRAVLSKRQ</sequence>
<accession>A0A812RWA5</accession>
<evidence type="ECO:0008006" key="10">
    <source>
        <dbReference type="Google" id="ProtNLM"/>
    </source>
</evidence>
<dbReference type="InterPro" id="IPR015655">
    <property type="entry name" value="PP2C"/>
</dbReference>
<dbReference type="Proteomes" id="UP000604046">
    <property type="component" value="Unassembled WGS sequence"/>
</dbReference>
<dbReference type="AlphaFoldDB" id="A0A812RWA5"/>
<dbReference type="InterPro" id="IPR036457">
    <property type="entry name" value="PPM-type-like_dom_sf"/>
</dbReference>
<keyword evidence="9" id="KW-1185">Reference proteome</keyword>
<dbReference type="SUPFAM" id="SSF81606">
    <property type="entry name" value="PP2C-like"/>
    <property type="match status" value="1"/>
</dbReference>
<feature type="region of interest" description="Disordered" evidence="5">
    <location>
        <begin position="240"/>
        <end position="261"/>
    </location>
</feature>
<keyword evidence="3" id="KW-0378">Hydrolase</keyword>
<dbReference type="Pfam" id="PF00498">
    <property type="entry name" value="FHA"/>
    <property type="match status" value="1"/>
</dbReference>
<dbReference type="EMBL" id="CAJNDS010002390">
    <property type="protein sequence ID" value="CAE7458062.1"/>
    <property type="molecule type" value="Genomic_DNA"/>
</dbReference>
<keyword evidence="2" id="KW-0479">Metal-binding</keyword>
<dbReference type="GO" id="GO:0046872">
    <property type="term" value="F:metal ion binding"/>
    <property type="evidence" value="ECO:0007669"/>
    <property type="project" value="UniProtKB-KW"/>
</dbReference>
<dbReference type="PROSITE" id="PS51746">
    <property type="entry name" value="PPM_2"/>
    <property type="match status" value="1"/>
</dbReference>
<dbReference type="OrthoDB" id="432045at2759"/>
<feature type="domain" description="FHA" evidence="6">
    <location>
        <begin position="72"/>
        <end position="121"/>
    </location>
</feature>
<dbReference type="SMART" id="SM00332">
    <property type="entry name" value="PP2Cc"/>
    <property type="match status" value="1"/>
</dbReference>
<dbReference type="GO" id="GO:0004722">
    <property type="term" value="F:protein serine/threonine phosphatase activity"/>
    <property type="evidence" value="ECO:0007669"/>
    <property type="project" value="InterPro"/>
</dbReference>
<evidence type="ECO:0000256" key="1">
    <source>
        <dbReference type="ARBA" id="ARBA00004170"/>
    </source>
</evidence>
<evidence type="ECO:0000256" key="2">
    <source>
        <dbReference type="ARBA" id="ARBA00022723"/>
    </source>
</evidence>
<comment type="subcellular location">
    <subcellularLocation>
        <location evidence="1">Membrane</location>
        <topology evidence="1">Peripheral membrane protein</topology>
    </subcellularLocation>
</comment>
<dbReference type="InterPro" id="IPR000222">
    <property type="entry name" value="PP2C_BS"/>
</dbReference>
<evidence type="ECO:0000259" key="7">
    <source>
        <dbReference type="PROSITE" id="PS51746"/>
    </source>
</evidence>
<dbReference type="Gene3D" id="3.60.40.10">
    <property type="entry name" value="PPM-type phosphatase domain"/>
    <property type="match status" value="1"/>
</dbReference>